<dbReference type="SUPFAM" id="SSF48452">
    <property type="entry name" value="TPR-like"/>
    <property type="match status" value="1"/>
</dbReference>
<dbReference type="Gene3D" id="1.25.40.10">
    <property type="entry name" value="Tetratricopeptide repeat domain"/>
    <property type="match status" value="1"/>
</dbReference>
<feature type="region of interest" description="Disordered" evidence="3">
    <location>
        <begin position="762"/>
        <end position="787"/>
    </location>
</feature>
<dbReference type="AlphaFoldDB" id="A0A9D4YTE5"/>
<dbReference type="SMART" id="SM00028">
    <property type="entry name" value="TPR"/>
    <property type="match status" value="3"/>
</dbReference>
<evidence type="ECO:0000313" key="5">
    <source>
        <dbReference type="EMBL" id="KAI3425713.1"/>
    </source>
</evidence>
<evidence type="ECO:0000256" key="3">
    <source>
        <dbReference type="SAM" id="MobiDB-lite"/>
    </source>
</evidence>
<sequence length="787" mass="82156">MTVASCVAEKPHAKKASVDDVFEQRWRKAYEVRALERESRSGAGKSKDVSGSDGADSQASAGSHIAAADVNAAAGKEPLPVAPIAVQPGPSHLPSDGSVNSAAPGAVQAVPAGRKQQELPLRQQEISDDDEDEEALGSTAPVRTAAMQHAGPAAAQQQPQQQQQGLQKEEEKEEEELAWSVVWDSSSSRPGGGTQPLAAGAAAAAGGERAAKLKEQGTACLEAGDFRGAIQCYSEAIAACKQHLVQQKRTKQQQAAAGGADVLLPACAADHLLATLHSNRSHALLKLKYNEQAAADAQEAHTLHPTWAKPLYRLAQARLAQGRWEAAVTACRQGEALSPKDSEGRSDFSPLLDRIAVQAAKAGSLAGYDGLQLEVRDAGEEAWLCKAAPHVPELDGPEDDDTVGVVTHLPLALPGTVDGTAACTTGGKDKISGTAGSSSTQGPRGALALAGAGGGGIAAAVDPLVVWDFQGQRRRRRTSFRSAKEAVEAAQDGDRILLRRGTHNGMGECITVSKRLLIEGEGELGEVVYDQRANCPSFRIAGGGVVLRRVSIDQSGFRESLLVEGPAGALIRPLIQDCRMKCSGDDAACTGGAAAPTFVRCMFEGKKVGLKAYGTSAPRFERCSIEKCGEQGVRAMEASAPVLLGCQVIDCEEEAVVGMDTAHLTINNSLLQNCKGPGVDLSGSAAASINGSKIEQCVGGVWLWDAASAVIRGATLGGGPSHAILADSGAALQVRETTVRGSVHASDAAWQGILHSSNRIMDPEQPTDFPSEEGPFRFVPNPYKRKQ</sequence>
<comment type="caution">
    <text evidence="5">The sequence shown here is derived from an EMBL/GenBank/DDBJ whole genome shotgun (WGS) entry which is preliminary data.</text>
</comment>
<dbReference type="InterPro" id="IPR019734">
    <property type="entry name" value="TPR_rpt"/>
</dbReference>
<evidence type="ECO:0000259" key="4">
    <source>
        <dbReference type="Pfam" id="PF13229"/>
    </source>
</evidence>
<feature type="region of interest" description="Disordered" evidence="3">
    <location>
        <begin position="32"/>
        <end position="64"/>
    </location>
</feature>
<dbReference type="InterPro" id="IPR011050">
    <property type="entry name" value="Pectin_lyase_fold/virulence"/>
</dbReference>
<reference evidence="5" key="1">
    <citation type="journal article" date="2019" name="Plant J.">
        <title>Chlorella vulgaris genome assembly and annotation reveals the molecular basis for metabolic acclimation to high light conditions.</title>
        <authorList>
            <person name="Cecchin M."/>
            <person name="Marcolungo L."/>
            <person name="Rossato M."/>
            <person name="Girolomoni L."/>
            <person name="Cosentino E."/>
            <person name="Cuine S."/>
            <person name="Li-Beisson Y."/>
            <person name="Delledonne M."/>
            <person name="Ballottari M."/>
        </authorList>
    </citation>
    <scope>NUCLEOTIDE SEQUENCE</scope>
    <source>
        <strain evidence="5">211/11P</strain>
    </source>
</reference>
<dbReference type="InterPro" id="IPR011990">
    <property type="entry name" value="TPR-like_helical_dom_sf"/>
</dbReference>
<dbReference type="Gene3D" id="2.160.20.10">
    <property type="entry name" value="Single-stranded right-handed beta-helix, Pectin lyase-like"/>
    <property type="match status" value="1"/>
</dbReference>
<feature type="compositionally biased region" description="Low complexity" evidence="3">
    <location>
        <begin position="102"/>
        <end position="113"/>
    </location>
</feature>
<dbReference type="OrthoDB" id="626167at2759"/>
<feature type="region of interest" description="Disordered" evidence="3">
    <location>
        <begin position="81"/>
        <end position="179"/>
    </location>
</feature>
<feature type="compositionally biased region" description="Acidic residues" evidence="3">
    <location>
        <begin position="126"/>
        <end position="135"/>
    </location>
</feature>
<feature type="compositionally biased region" description="Low complexity" evidence="3">
    <location>
        <begin position="51"/>
        <end position="63"/>
    </location>
</feature>
<evidence type="ECO:0000256" key="1">
    <source>
        <dbReference type="ARBA" id="ARBA00022737"/>
    </source>
</evidence>
<dbReference type="SUPFAM" id="SSF51126">
    <property type="entry name" value="Pectin lyase-like"/>
    <property type="match status" value="1"/>
</dbReference>
<reference evidence="5" key="2">
    <citation type="submission" date="2020-11" db="EMBL/GenBank/DDBJ databases">
        <authorList>
            <person name="Cecchin M."/>
            <person name="Marcolungo L."/>
            <person name="Rossato M."/>
            <person name="Girolomoni L."/>
            <person name="Cosentino E."/>
            <person name="Cuine S."/>
            <person name="Li-Beisson Y."/>
            <person name="Delledonne M."/>
            <person name="Ballottari M."/>
        </authorList>
    </citation>
    <scope>NUCLEOTIDE SEQUENCE</scope>
    <source>
        <strain evidence="5">211/11P</strain>
        <tissue evidence="5">Whole cell</tissue>
    </source>
</reference>
<dbReference type="InterPro" id="IPR039448">
    <property type="entry name" value="Beta_helix"/>
</dbReference>
<evidence type="ECO:0000256" key="2">
    <source>
        <dbReference type="ARBA" id="ARBA00022803"/>
    </source>
</evidence>
<dbReference type="PANTHER" id="PTHR22904:SF533">
    <property type="entry name" value="HSP70-HSP90 ORGANIZING PROTEIN 3"/>
    <property type="match status" value="1"/>
</dbReference>
<keyword evidence="2" id="KW-0802">TPR repeat</keyword>
<dbReference type="PANTHER" id="PTHR22904">
    <property type="entry name" value="TPR REPEAT CONTAINING PROTEIN"/>
    <property type="match status" value="1"/>
</dbReference>
<dbReference type="Proteomes" id="UP001055712">
    <property type="component" value="Unassembled WGS sequence"/>
</dbReference>
<dbReference type="Pfam" id="PF13229">
    <property type="entry name" value="Beta_helix"/>
    <property type="match status" value="1"/>
</dbReference>
<organism evidence="5 6">
    <name type="scientific">Chlorella vulgaris</name>
    <name type="common">Green alga</name>
    <dbReference type="NCBI Taxonomy" id="3077"/>
    <lineage>
        <taxon>Eukaryota</taxon>
        <taxon>Viridiplantae</taxon>
        <taxon>Chlorophyta</taxon>
        <taxon>core chlorophytes</taxon>
        <taxon>Trebouxiophyceae</taxon>
        <taxon>Chlorellales</taxon>
        <taxon>Chlorellaceae</taxon>
        <taxon>Chlorella clade</taxon>
        <taxon>Chlorella</taxon>
    </lineage>
</organism>
<accession>A0A9D4YTE5</accession>
<protein>
    <recommendedName>
        <fullName evidence="4">Right handed beta helix domain-containing protein</fullName>
    </recommendedName>
</protein>
<name>A0A9D4YTE5_CHLVU</name>
<feature type="compositionally biased region" description="Low complexity" evidence="3">
    <location>
        <begin position="145"/>
        <end position="166"/>
    </location>
</feature>
<gene>
    <name evidence="5" type="ORF">D9Q98_007689</name>
</gene>
<dbReference type="GO" id="GO:0051879">
    <property type="term" value="F:Hsp90 protein binding"/>
    <property type="evidence" value="ECO:0007669"/>
    <property type="project" value="TreeGrafter"/>
</dbReference>
<dbReference type="InterPro" id="IPR012334">
    <property type="entry name" value="Pectin_lyas_fold"/>
</dbReference>
<dbReference type="EMBL" id="SIDB01000011">
    <property type="protein sequence ID" value="KAI3425713.1"/>
    <property type="molecule type" value="Genomic_DNA"/>
</dbReference>
<keyword evidence="1" id="KW-0677">Repeat</keyword>
<proteinExistence type="predicted"/>
<feature type="domain" description="Right handed beta helix" evidence="4">
    <location>
        <begin position="575"/>
        <end position="713"/>
    </location>
</feature>
<keyword evidence="6" id="KW-1185">Reference proteome</keyword>
<feature type="compositionally biased region" description="Basic and acidic residues" evidence="3">
    <location>
        <begin position="32"/>
        <end position="50"/>
    </location>
</feature>
<evidence type="ECO:0000313" key="6">
    <source>
        <dbReference type="Proteomes" id="UP001055712"/>
    </source>
</evidence>